<accession>A0A151RKZ5</accession>
<evidence type="ECO:0000313" key="1">
    <source>
        <dbReference type="EMBL" id="KYP43234.1"/>
    </source>
</evidence>
<evidence type="ECO:0008006" key="3">
    <source>
        <dbReference type="Google" id="ProtNLM"/>
    </source>
</evidence>
<protein>
    <recommendedName>
        <fullName evidence="3">Retrotransposon gag domain-containing protein</fullName>
    </recommendedName>
</protein>
<reference evidence="1" key="1">
    <citation type="journal article" date="2012" name="Nat. Biotechnol.">
        <title>Draft genome sequence of pigeonpea (Cajanus cajan), an orphan legume crop of resource-poor farmers.</title>
        <authorList>
            <person name="Varshney R.K."/>
            <person name="Chen W."/>
            <person name="Li Y."/>
            <person name="Bharti A.K."/>
            <person name="Saxena R.K."/>
            <person name="Schlueter J.A."/>
            <person name="Donoghue M.T."/>
            <person name="Azam S."/>
            <person name="Fan G."/>
            <person name="Whaley A.M."/>
            <person name="Farmer A.D."/>
            <person name="Sheridan J."/>
            <person name="Iwata A."/>
            <person name="Tuteja R."/>
            <person name="Penmetsa R.V."/>
            <person name="Wu W."/>
            <person name="Upadhyaya H.D."/>
            <person name="Yang S.P."/>
            <person name="Shah T."/>
            <person name="Saxena K.B."/>
            <person name="Michael T."/>
            <person name="McCombie W.R."/>
            <person name="Yang B."/>
            <person name="Zhang G."/>
            <person name="Yang H."/>
            <person name="Wang J."/>
            <person name="Spillane C."/>
            <person name="Cook D.R."/>
            <person name="May G.D."/>
            <person name="Xu X."/>
            <person name="Jackson S.A."/>
        </authorList>
    </citation>
    <scope>NUCLEOTIDE SEQUENCE [LARGE SCALE GENOMIC DNA]</scope>
</reference>
<sequence>MKVEQLFSCHGVSDDRKVSLATPSFQGHAMYWWTSLEKERKTMIPQSNIGMSSVVP</sequence>
<dbReference type="AlphaFoldDB" id="A0A151RKZ5"/>
<evidence type="ECO:0000313" key="2">
    <source>
        <dbReference type="Proteomes" id="UP000075243"/>
    </source>
</evidence>
<dbReference type="EMBL" id="KQ483677">
    <property type="protein sequence ID" value="KYP43234.1"/>
    <property type="molecule type" value="Genomic_DNA"/>
</dbReference>
<gene>
    <name evidence="1" type="ORF">KK1_035325</name>
</gene>
<proteinExistence type="predicted"/>
<dbReference type="Gramene" id="C.cajan_33893.t">
    <property type="protein sequence ID" value="C.cajan_33893.t.cds1"/>
    <property type="gene ID" value="C.cajan_33893"/>
</dbReference>
<organism evidence="1 2">
    <name type="scientific">Cajanus cajan</name>
    <name type="common">Pigeon pea</name>
    <name type="synonym">Cajanus indicus</name>
    <dbReference type="NCBI Taxonomy" id="3821"/>
    <lineage>
        <taxon>Eukaryota</taxon>
        <taxon>Viridiplantae</taxon>
        <taxon>Streptophyta</taxon>
        <taxon>Embryophyta</taxon>
        <taxon>Tracheophyta</taxon>
        <taxon>Spermatophyta</taxon>
        <taxon>Magnoliopsida</taxon>
        <taxon>eudicotyledons</taxon>
        <taxon>Gunneridae</taxon>
        <taxon>Pentapetalae</taxon>
        <taxon>rosids</taxon>
        <taxon>fabids</taxon>
        <taxon>Fabales</taxon>
        <taxon>Fabaceae</taxon>
        <taxon>Papilionoideae</taxon>
        <taxon>50 kb inversion clade</taxon>
        <taxon>NPAAA clade</taxon>
        <taxon>indigoferoid/millettioid clade</taxon>
        <taxon>Phaseoleae</taxon>
        <taxon>Cajanus</taxon>
    </lineage>
</organism>
<keyword evidence="2" id="KW-1185">Reference proteome</keyword>
<dbReference type="Proteomes" id="UP000075243">
    <property type="component" value="Unassembled WGS sequence"/>
</dbReference>
<name>A0A151RKZ5_CAJCA</name>